<protein>
    <submittedName>
        <fullName evidence="1">Uncharacterized protein</fullName>
    </submittedName>
</protein>
<accession>A0A0A9C3H2</accession>
<reference evidence="1" key="2">
    <citation type="journal article" date="2015" name="Data Brief">
        <title>Shoot transcriptome of the giant reed, Arundo donax.</title>
        <authorList>
            <person name="Barrero R.A."/>
            <person name="Guerrero F.D."/>
            <person name="Moolhuijzen P."/>
            <person name="Goolsby J.A."/>
            <person name="Tidwell J."/>
            <person name="Bellgard S.E."/>
            <person name="Bellgard M.I."/>
        </authorList>
    </citation>
    <scope>NUCLEOTIDE SEQUENCE</scope>
    <source>
        <tissue evidence="1">Shoot tissue taken approximately 20 cm above the soil surface</tissue>
    </source>
</reference>
<sequence>MLWYINCSGNSETGGTVVPPRPSDHRDVGLLVITVNPEEPEGVTRAIAGERGLHRHHVAAVTCQADDEDALQPPFQRQPELFLAAELLVQDGHRAWPEHAWPRQGAQPAAGVSYRALAGEDGVLRERSRGFRRCGSGGVECDRLVGAVGDGRGTVACRTAGGCRGYHGQ</sequence>
<reference evidence="1" key="1">
    <citation type="submission" date="2014-09" db="EMBL/GenBank/DDBJ databases">
        <authorList>
            <person name="Magalhaes I.L.F."/>
            <person name="Oliveira U."/>
            <person name="Santos F.R."/>
            <person name="Vidigal T.H.D.A."/>
            <person name="Brescovit A.D."/>
            <person name="Santos A.J."/>
        </authorList>
    </citation>
    <scope>NUCLEOTIDE SEQUENCE</scope>
    <source>
        <tissue evidence="1">Shoot tissue taken approximately 20 cm above the soil surface</tissue>
    </source>
</reference>
<proteinExistence type="predicted"/>
<name>A0A0A9C3H2_ARUDO</name>
<dbReference type="EMBL" id="GBRH01231823">
    <property type="protein sequence ID" value="JAD66072.1"/>
    <property type="molecule type" value="Transcribed_RNA"/>
</dbReference>
<organism evidence="1">
    <name type="scientific">Arundo donax</name>
    <name type="common">Giant reed</name>
    <name type="synonym">Donax arundinaceus</name>
    <dbReference type="NCBI Taxonomy" id="35708"/>
    <lineage>
        <taxon>Eukaryota</taxon>
        <taxon>Viridiplantae</taxon>
        <taxon>Streptophyta</taxon>
        <taxon>Embryophyta</taxon>
        <taxon>Tracheophyta</taxon>
        <taxon>Spermatophyta</taxon>
        <taxon>Magnoliopsida</taxon>
        <taxon>Liliopsida</taxon>
        <taxon>Poales</taxon>
        <taxon>Poaceae</taxon>
        <taxon>PACMAD clade</taxon>
        <taxon>Arundinoideae</taxon>
        <taxon>Arundineae</taxon>
        <taxon>Arundo</taxon>
    </lineage>
</organism>
<dbReference type="AlphaFoldDB" id="A0A0A9C3H2"/>
<evidence type="ECO:0000313" key="1">
    <source>
        <dbReference type="EMBL" id="JAD66072.1"/>
    </source>
</evidence>